<name>A0A4V6RGL8_9HYME</name>
<reference evidence="2 3" key="1">
    <citation type="journal article" date="2019" name="Philos. Trans. R. Soc. Lond., B, Biol. Sci.">
        <title>Ant behaviour and brain gene expression of defending hosts depend on the ecological success of the intruding social parasite.</title>
        <authorList>
            <person name="Kaur R."/>
            <person name="Stoldt M."/>
            <person name="Jongepier E."/>
            <person name="Feldmeyer B."/>
            <person name="Menzel F."/>
            <person name="Bornberg-Bauer E."/>
            <person name="Foitzik S."/>
        </authorList>
    </citation>
    <scope>NUCLEOTIDE SEQUENCE [LARGE SCALE GENOMIC DNA]</scope>
    <source>
        <tissue evidence="2">Whole body</tissue>
    </source>
</reference>
<dbReference type="Proteomes" id="UP000310200">
    <property type="component" value="Unassembled WGS sequence"/>
</dbReference>
<gene>
    <name evidence="2" type="ORF">DBV15_11443</name>
</gene>
<accession>A0A4V6RGL8</accession>
<feature type="region of interest" description="Disordered" evidence="1">
    <location>
        <begin position="1"/>
        <end position="23"/>
    </location>
</feature>
<keyword evidence="3" id="KW-1185">Reference proteome</keyword>
<dbReference type="AlphaFoldDB" id="A0A4V6RGL8"/>
<evidence type="ECO:0000313" key="3">
    <source>
        <dbReference type="Proteomes" id="UP000310200"/>
    </source>
</evidence>
<proteinExistence type="predicted"/>
<dbReference type="EMBL" id="QBLH01001150">
    <property type="protein sequence ID" value="TGZ52894.1"/>
    <property type="molecule type" value="Genomic_DNA"/>
</dbReference>
<comment type="caution">
    <text evidence="2">The sequence shown here is derived from an EMBL/GenBank/DDBJ whole genome shotgun (WGS) entry which is preliminary data.</text>
</comment>
<protein>
    <submittedName>
        <fullName evidence="2">Uncharacterized protein</fullName>
    </submittedName>
</protein>
<evidence type="ECO:0000313" key="2">
    <source>
        <dbReference type="EMBL" id="TGZ52894.1"/>
    </source>
</evidence>
<organism evidence="2 3">
    <name type="scientific">Temnothorax longispinosus</name>
    <dbReference type="NCBI Taxonomy" id="300112"/>
    <lineage>
        <taxon>Eukaryota</taxon>
        <taxon>Metazoa</taxon>
        <taxon>Ecdysozoa</taxon>
        <taxon>Arthropoda</taxon>
        <taxon>Hexapoda</taxon>
        <taxon>Insecta</taxon>
        <taxon>Pterygota</taxon>
        <taxon>Neoptera</taxon>
        <taxon>Endopterygota</taxon>
        <taxon>Hymenoptera</taxon>
        <taxon>Apocrita</taxon>
        <taxon>Aculeata</taxon>
        <taxon>Formicoidea</taxon>
        <taxon>Formicidae</taxon>
        <taxon>Myrmicinae</taxon>
        <taxon>Temnothorax</taxon>
    </lineage>
</organism>
<evidence type="ECO:0000256" key="1">
    <source>
        <dbReference type="SAM" id="MobiDB-lite"/>
    </source>
</evidence>
<sequence>MPAEHCRDDTTTDDDRKRYIGKERTPMAEYARSVEYLSVRRDRNVRTSGFRLNRVTVDVESLRLVKLPRRRQPTYRYSVES</sequence>